<evidence type="ECO:0000256" key="3">
    <source>
        <dbReference type="SAM" id="MobiDB-lite"/>
    </source>
</evidence>
<comment type="similarity">
    <text evidence="1">Belongs to the SNAP-25 family.</text>
</comment>
<feature type="domain" description="T-SNARE coiled-coil homology" evidence="4">
    <location>
        <begin position="43"/>
        <end position="105"/>
    </location>
</feature>
<feature type="compositionally biased region" description="Basic and acidic residues" evidence="3">
    <location>
        <begin position="186"/>
        <end position="201"/>
    </location>
</feature>
<feature type="coiled-coil region" evidence="2">
    <location>
        <begin position="74"/>
        <end position="101"/>
    </location>
</feature>
<name>A0AAQ4F9J1_AMBAM</name>
<dbReference type="SMART" id="SM00397">
    <property type="entry name" value="t_SNARE"/>
    <property type="match status" value="1"/>
</dbReference>
<proteinExistence type="inferred from homology"/>
<feature type="compositionally biased region" description="Basic and acidic residues" evidence="3">
    <location>
        <begin position="126"/>
        <end position="148"/>
    </location>
</feature>
<comment type="caution">
    <text evidence="5">The sequence shown here is derived from an EMBL/GenBank/DDBJ whole genome shotgun (WGS) entry which is preliminary data.</text>
</comment>
<feature type="region of interest" description="Disordered" evidence="3">
    <location>
        <begin position="26"/>
        <end position="48"/>
    </location>
</feature>
<dbReference type="EMBL" id="JARKHS020005676">
    <property type="protein sequence ID" value="KAK8783298.1"/>
    <property type="molecule type" value="Genomic_DNA"/>
</dbReference>
<organism evidence="5 6">
    <name type="scientific">Amblyomma americanum</name>
    <name type="common">Lone star tick</name>
    <dbReference type="NCBI Taxonomy" id="6943"/>
    <lineage>
        <taxon>Eukaryota</taxon>
        <taxon>Metazoa</taxon>
        <taxon>Ecdysozoa</taxon>
        <taxon>Arthropoda</taxon>
        <taxon>Chelicerata</taxon>
        <taxon>Arachnida</taxon>
        <taxon>Acari</taxon>
        <taxon>Parasitiformes</taxon>
        <taxon>Ixodida</taxon>
        <taxon>Ixodoidea</taxon>
        <taxon>Ixodidae</taxon>
        <taxon>Amblyomminae</taxon>
        <taxon>Amblyomma</taxon>
    </lineage>
</organism>
<evidence type="ECO:0000313" key="5">
    <source>
        <dbReference type="EMBL" id="KAK8783298.1"/>
    </source>
</evidence>
<dbReference type="Gene3D" id="1.20.5.110">
    <property type="match status" value="1"/>
</dbReference>
<gene>
    <name evidence="5" type="ORF">V5799_010337</name>
</gene>
<dbReference type="SUPFAM" id="SSF58038">
    <property type="entry name" value="SNARE fusion complex"/>
    <property type="match status" value="1"/>
</dbReference>
<protein>
    <recommendedName>
        <fullName evidence="4">t-SNARE coiled-coil homology domain-containing protein</fullName>
    </recommendedName>
</protein>
<dbReference type="PANTHER" id="PTHR19305">
    <property type="entry name" value="SYNAPTOSOMAL ASSOCIATED PROTEIN"/>
    <property type="match status" value="1"/>
</dbReference>
<dbReference type="PANTHER" id="PTHR19305:SF9">
    <property type="entry name" value="SYNAPTOSOMAL-ASSOCIATED PROTEIN 29"/>
    <property type="match status" value="1"/>
</dbReference>
<keyword evidence="2" id="KW-0175">Coiled coil</keyword>
<accession>A0AAQ4F9J1</accession>
<dbReference type="GO" id="GO:0005886">
    <property type="term" value="C:plasma membrane"/>
    <property type="evidence" value="ECO:0007669"/>
    <property type="project" value="TreeGrafter"/>
</dbReference>
<dbReference type="InterPro" id="IPR000727">
    <property type="entry name" value="T_SNARE_dom"/>
</dbReference>
<dbReference type="AlphaFoldDB" id="A0AAQ4F9J1"/>
<dbReference type="Proteomes" id="UP001321473">
    <property type="component" value="Unassembled WGS sequence"/>
</dbReference>
<evidence type="ECO:0000259" key="4">
    <source>
        <dbReference type="PROSITE" id="PS50192"/>
    </source>
</evidence>
<evidence type="ECO:0000256" key="1">
    <source>
        <dbReference type="ARBA" id="ARBA00009480"/>
    </source>
</evidence>
<feature type="region of interest" description="Disordered" evidence="3">
    <location>
        <begin position="120"/>
        <end position="236"/>
    </location>
</feature>
<feature type="compositionally biased region" description="Low complexity" evidence="3">
    <location>
        <begin position="226"/>
        <end position="236"/>
    </location>
</feature>
<dbReference type="PROSITE" id="PS50192">
    <property type="entry name" value="T_SNARE"/>
    <property type="match status" value="1"/>
</dbReference>
<keyword evidence="6" id="KW-1185">Reference proteome</keyword>
<sequence>MASNRADAAETDEQRFLRELRRLLAEPDDAEVQPEGEQQRKPQLDDDPSIEATRNLLRACQEAQGIGLRTVTVLESQGEQLDNVEEALEKLSADLGSAEGHLSEIRRPLFSFCPWRCRWKKKKKRSQDGAKENKGNNNKAQEKPERKPRALGGGKASSKETEEPSKTSSRSDSAGSDPERPPVAQGHRDSVSREPGQHPDDQLGAALTDLKGIAQARSRGSRRLQLRGFSSSSAPM</sequence>
<evidence type="ECO:0000256" key="2">
    <source>
        <dbReference type="SAM" id="Coils"/>
    </source>
</evidence>
<evidence type="ECO:0000313" key="6">
    <source>
        <dbReference type="Proteomes" id="UP001321473"/>
    </source>
</evidence>
<reference evidence="5 6" key="1">
    <citation type="journal article" date="2023" name="Arcadia Sci">
        <title>De novo assembly of a long-read Amblyomma americanum tick genome.</title>
        <authorList>
            <person name="Chou S."/>
            <person name="Poskanzer K.E."/>
            <person name="Rollins M."/>
            <person name="Thuy-Boun P.S."/>
        </authorList>
    </citation>
    <scope>NUCLEOTIDE SEQUENCE [LARGE SCALE GENOMIC DNA]</scope>
    <source>
        <strain evidence="5">F_SG_1</strain>
        <tissue evidence="5">Salivary glands</tissue>
    </source>
</reference>